<dbReference type="KEGG" id="vg:1263021"/>
<organism evidence="2 3">
    <name type="scientific">Chlamydia phage phiCPAR39</name>
    <dbReference type="NCBI Taxonomy" id="2932877"/>
    <lineage>
        <taxon>Viruses</taxon>
        <taxon>Monodnaviria</taxon>
        <taxon>Sangervirae</taxon>
        <taxon>Phixviricota</taxon>
        <taxon>Malgrandaviricetes</taxon>
        <taxon>Petitvirales</taxon>
        <taxon>Microviridae</taxon>
        <taxon>Gokushovirinae</taxon>
        <taxon>Chlamydiamicrovirus</taxon>
        <taxon>Chlamydiamicrovirus CPAR39</taxon>
    </lineage>
</organism>
<evidence type="ECO:0000313" key="3">
    <source>
        <dbReference type="Proteomes" id="UP000001783"/>
    </source>
</evidence>
<evidence type="ECO:0000256" key="1">
    <source>
        <dbReference type="SAM" id="Phobius"/>
    </source>
</evidence>
<keyword evidence="3" id="KW-1185">Reference proteome</keyword>
<proteinExistence type="predicted"/>
<feature type="transmembrane region" description="Helical" evidence="1">
    <location>
        <begin position="12"/>
        <end position="29"/>
    </location>
</feature>
<dbReference type="Proteomes" id="UP000001783">
    <property type="component" value="Segment"/>
</dbReference>
<reference evidence="2 3" key="1">
    <citation type="journal article" date="2000" name="Nucleic Acids Res.">
        <title>Genome sequences of Chlamydia trachomatis MoPn and Chlamydia pneumoniae AR39.</title>
        <authorList>
            <person name="Read T.D."/>
            <person name="Brunham R.C."/>
            <person name="Shen C."/>
            <person name="Gill S.R."/>
            <person name="Heidelberg J.F."/>
            <person name="White O."/>
            <person name="Hickey E.K."/>
            <person name="Peterson J.D."/>
            <person name="Utterback T.R."/>
            <person name="Berry K.J."/>
            <person name="Bass S."/>
            <person name="Linher K.D."/>
            <person name="Weidman J.F."/>
            <person name="Khouri H.M."/>
            <person name="Craven B."/>
            <person name="Bowman C."/>
            <person name="Dodson R.J."/>
            <person name="Gwinn M.L."/>
            <person name="Nelson W.C."/>
            <person name="DeBoy R.T."/>
            <person name="Kolonay J.F."/>
            <person name="McClarty G."/>
            <person name="Salzberg S.L."/>
            <person name="Eisen J.A."/>
            <person name="Fraser C.M."/>
        </authorList>
    </citation>
    <scope>NUCLEOTIDE SEQUENCE [LARGE SCALE GENOMIC DNA]</scope>
</reference>
<dbReference type="EMBL" id="AE002163">
    <property type="protein sequence ID" value="AAF39723.1"/>
    <property type="molecule type" value="Genomic_DNA"/>
</dbReference>
<keyword evidence="1" id="KW-1133">Transmembrane helix</keyword>
<accession>Q9MBM4</accession>
<dbReference type="GeneID" id="1263021"/>
<keyword evidence="1" id="KW-0472">Membrane</keyword>
<sequence length="31" mass="3684">MDASLMQFLKKVFDFYVAEVCIFFVPFLTSF</sequence>
<keyword evidence="1" id="KW-0812">Transmembrane</keyword>
<evidence type="ECO:0000313" key="2">
    <source>
        <dbReference type="EMBL" id="AAF39723.1"/>
    </source>
</evidence>
<gene>
    <name evidence="2" type="primary">CPA0006</name>
</gene>
<protein>
    <submittedName>
        <fullName evidence="2">Uncharacterized protein</fullName>
    </submittedName>
</protein>
<dbReference type="RefSeq" id="NP_063899.1">
    <property type="nucleotide sequence ID" value="NC_002180.1"/>
</dbReference>
<name>Q9MBM4_9VIRU</name>